<keyword evidence="2" id="KW-0732">Signal</keyword>
<reference evidence="3 4" key="1">
    <citation type="submission" date="2021-05" db="EMBL/GenBank/DDBJ databases">
        <title>The draft genome of Geobacter chapellei DSM 13688.</title>
        <authorList>
            <person name="Xu Z."/>
            <person name="Masuda Y."/>
            <person name="Itoh H."/>
            <person name="Senoo K."/>
        </authorList>
    </citation>
    <scope>NUCLEOTIDE SEQUENCE [LARGE SCALE GENOMIC DNA]</scope>
    <source>
        <strain evidence="3 4">DSM 13688</strain>
    </source>
</reference>
<evidence type="ECO:0000313" key="3">
    <source>
        <dbReference type="EMBL" id="MBT1070568.1"/>
    </source>
</evidence>
<accession>A0ABS5U4J0</accession>
<keyword evidence="1" id="KW-0175">Coiled coil</keyword>
<evidence type="ECO:0000313" key="4">
    <source>
        <dbReference type="Proteomes" id="UP000784128"/>
    </source>
</evidence>
<comment type="caution">
    <text evidence="3">The sequence shown here is derived from an EMBL/GenBank/DDBJ whole genome shotgun (WGS) entry which is preliminary data.</text>
</comment>
<gene>
    <name evidence="3" type="ORF">KJB30_02105</name>
</gene>
<proteinExistence type="predicted"/>
<keyword evidence="4" id="KW-1185">Reference proteome</keyword>
<name>A0ABS5U4J0_9BACT</name>
<dbReference type="Proteomes" id="UP000784128">
    <property type="component" value="Unassembled WGS sequence"/>
</dbReference>
<protein>
    <submittedName>
        <fullName evidence="3">Uncharacterized protein</fullName>
    </submittedName>
</protein>
<organism evidence="3 4">
    <name type="scientific">Pelotalea chapellei</name>
    <dbReference type="NCBI Taxonomy" id="44671"/>
    <lineage>
        <taxon>Bacteria</taxon>
        <taxon>Pseudomonadati</taxon>
        <taxon>Thermodesulfobacteriota</taxon>
        <taxon>Desulfuromonadia</taxon>
        <taxon>Geobacterales</taxon>
        <taxon>Geobacteraceae</taxon>
        <taxon>Pelotalea</taxon>
    </lineage>
</organism>
<dbReference type="RefSeq" id="WP_214296288.1">
    <property type="nucleotide sequence ID" value="NZ_JAHDYS010000002.1"/>
</dbReference>
<feature type="signal peptide" evidence="2">
    <location>
        <begin position="1"/>
        <end position="22"/>
    </location>
</feature>
<sequence>MKKVLIAVLTTFALSAGTMVLAADAPQANAKDECLLASKNCANEVDSIQQKLKKIKAEIKKGKKVYSAEELKKLNQKLKEANEILNNLEKPGAGR</sequence>
<dbReference type="EMBL" id="JAHDYS010000002">
    <property type="protein sequence ID" value="MBT1070568.1"/>
    <property type="molecule type" value="Genomic_DNA"/>
</dbReference>
<evidence type="ECO:0000256" key="1">
    <source>
        <dbReference type="SAM" id="Coils"/>
    </source>
</evidence>
<evidence type="ECO:0000256" key="2">
    <source>
        <dbReference type="SAM" id="SignalP"/>
    </source>
</evidence>
<feature type="chain" id="PRO_5046587191" evidence="2">
    <location>
        <begin position="23"/>
        <end position="95"/>
    </location>
</feature>
<feature type="coiled-coil region" evidence="1">
    <location>
        <begin position="38"/>
        <end position="91"/>
    </location>
</feature>